<evidence type="ECO:0000313" key="3">
    <source>
        <dbReference type="EMBL" id="QJA93776.1"/>
    </source>
</evidence>
<keyword evidence="1" id="KW-0472">Membrane</keyword>
<keyword evidence="1" id="KW-0812">Transmembrane</keyword>
<gene>
    <name evidence="3" type="ORF">MM415B04119_0010</name>
    <name evidence="2" type="ORF">TM448A01582_0019</name>
</gene>
<evidence type="ECO:0000313" key="2">
    <source>
        <dbReference type="EMBL" id="QJA50066.1"/>
    </source>
</evidence>
<dbReference type="EMBL" id="MT144171">
    <property type="protein sequence ID" value="QJA50066.1"/>
    <property type="molecule type" value="Genomic_DNA"/>
</dbReference>
<sequence>MKGINMFIIGFLLGAIVSFIVIAVQYQHLKDGFECVITKLHTVLVTCYWNPNINEIKQTIKEYWDDNKTKTAKTLSNNHIPR</sequence>
<dbReference type="AlphaFoldDB" id="A0A6H1ZQ60"/>
<organism evidence="2">
    <name type="scientific">viral metagenome</name>
    <dbReference type="NCBI Taxonomy" id="1070528"/>
    <lineage>
        <taxon>unclassified sequences</taxon>
        <taxon>metagenomes</taxon>
        <taxon>organismal metagenomes</taxon>
    </lineage>
</organism>
<accession>A0A6H1ZQ60</accession>
<keyword evidence="1" id="KW-1133">Transmembrane helix</keyword>
<name>A0A6H1ZQ60_9ZZZZ</name>
<dbReference type="EMBL" id="MT143176">
    <property type="protein sequence ID" value="QJA93776.1"/>
    <property type="molecule type" value="Genomic_DNA"/>
</dbReference>
<evidence type="ECO:0000256" key="1">
    <source>
        <dbReference type="SAM" id="Phobius"/>
    </source>
</evidence>
<reference evidence="2" key="1">
    <citation type="submission" date="2020-03" db="EMBL/GenBank/DDBJ databases">
        <title>The deep terrestrial virosphere.</title>
        <authorList>
            <person name="Holmfeldt K."/>
            <person name="Nilsson E."/>
            <person name="Simone D."/>
            <person name="Lopez-Fernandez M."/>
            <person name="Wu X."/>
            <person name="de Brujin I."/>
            <person name="Lundin D."/>
            <person name="Andersson A."/>
            <person name="Bertilsson S."/>
            <person name="Dopson M."/>
        </authorList>
    </citation>
    <scope>NUCLEOTIDE SEQUENCE</scope>
    <source>
        <strain evidence="3">MM415B04119</strain>
        <strain evidence="2">TM448A01582</strain>
    </source>
</reference>
<feature type="transmembrane region" description="Helical" evidence="1">
    <location>
        <begin position="6"/>
        <end position="24"/>
    </location>
</feature>
<proteinExistence type="predicted"/>
<protein>
    <submittedName>
        <fullName evidence="2">Uncharacterized protein</fullName>
    </submittedName>
</protein>